<protein>
    <submittedName>
        <fullName evidence="2">Uncharacterized protein</fullName>
    </submittedName>
</protein>
<comment type="caution">
    <text evidence="2">The sequence shown here is derived from an EMBL/GenBank/DDBJ whole genome shotgun (WGS) entry which is preliminary data.</text>
</comment>
<gene>
    <name evidence="2" type="ORF">VSX56_13095</name>
</gene>
<keyword evidence="1" id="KW-0812">Transmembrane</keyword>
<evidence type="ECO:0000256" key="1">
    <source>
        <dbReference type="SAM" id="Phobius"/>
    </source>
</evidence>
<organism evidence="2 3">
    <name type="scientific">Thioclava kandeliae</name>
    <dbReference type="NCBI Taxonomy" id="3070818"/>
    <lineage>
        <taxon>Bacteria</taxon>
        <taxon>Pseudomonadati</taxon>
        <taxon>Pseudomonadota</taxon>
        <taxon>Alphaproteobacteria</taxon>
        <taxon>Rhodobacterales</taxon>
        <taxon>Paracoccaceae</taxon>
        <taxon>Thioclava</taxon>
    </lineage>
</organism>
<dbReference type="Proteomes" id="UP001438953">
    <property type="component" value="Unassembled WGS sequence"/>
</dbReference>
<sequence>MGTHISKEFAERIDRIARTHKAGGGFEAVGALGRLDQVKPQSSRRISLPLKALVFLFLGFFLFKGAMIAQMGEQSYLLRLTTLKADGGFDAAVALVMAPDTLSHIAARFISQLLG</sequence>
<keyword evidence="1" id="KW-0472">Membrane</keyword>
<evidence type="ECO:0000313" key="3">
    <source>
        <dbReference type="Proteomes" id="UP001438953"/>
    </source>
</evidence>
<evidence type="ECO:0000313" key="2">
    <source>
        <dbReference type="EMBL" id="MER5172711.1"/>
    </source>
</evidence>
<proteinExistence type="predicted"/>
<dbReference type="RefSeq" id="WP_350937712.1">
    <property type="nucleotide sequence ID" value="NZ_JAYWLC010000010.1"/>
</dbReference>
<keyword evidence="1" id="KW-1133">Transmembrane helix</keyword>
<reference evidence="2 3" key="2">
    <citation type="submission" date="2024-06" db="EMBL/GenBank/DDBJ databases">
        <title>Thioclava kandeliae sp. nov. from a rhizosphere soil sample of Kandelia candel in a mangrove.</title>
        <authorList>
            <person name="Mu T."/>
        </authorList>
    </citation>
    <scope>NUCLEOTIDE SEQUENCE [LARGE SCALE GENOMIC DNA]</scope>
    <source>
        <strain evidence="2 3">CPCC 100088</strain>
    </source>
</reference>
<reference evidence="2 3" key="1">
    <citation type="submission" date="2024-01" db="EMBL/GenBank/DDBJ databases">
        <authorList>
            <person name="Deng Y."/>
            <person name="Su J."/>
        </authorList>
    </citation>
    <scope>NUCLEOTIDE SEQUENCE [LARGE SCALE GENOMIC DNA]</scope>
    <source>
        <strain evidence="2 3">CPCC 100088</strain>
    </source>
</reference>
<feature type="transmembrane region" description="Helical" evidence="1">
    <location>
        <begin position="52"/>
        <end position="71"/>
    </location>
</feature>
<keyword evidence="3" id="KW-1185">Reference proteome</keyword>
<dbReference type="EMBL" id="JAYWLC010000010">
    <property type="protein sequence ID" value="MER5172711.1"/>
    <property type="molecule type" value="Genomic_DNA"/>
</dbReference>
<accession>A0ABV1SJH6</accession>
<name>A0ABV1SJH6_9RHOB</name>